<accession>A0A4R2SPS3</accession>
<sequence length="567" mass="64304">MMSINKYFFALFILFATAFQAAAAPRVPEILTQNGLIYCTNAAGVSFNPQTADAGTTMNVVTEQIYNKLFEIKNNSSQVSPVLAKSYRISADGLTITIELRRGVAFHHTPWFTPTRDFNADDVLFSLNRILGGNSALPELDLPKESYTNPQYRIFYEQAKKVRFPYFDSIRLKDKIKSITALSPYTVEIKLTVPDASILAHLASQYAIIFSQEYALQLNADDNLAQLDLEPVGTGPYQVKDYLRNQHIRLIRHEDYWGKKPAIKNMIIDLSTEKTGRLAKFFNNECQITAYPEVSQLGLLNFSPEQFKLDKTDGMNLAFIAFNFEKERIRDINLRQAIAQSIDRKRIIKHIYYDTATVANSVIPMVSWAIPNDKYLFDYGYDPATAKTVLAPQNLTLKMWVVDEEQVYNPAPAKMAELIKFDLAQVGVKLQVKSVTRNYLVQQLKAKTADYDLILTGWVAGTLDPDTFLRPILSCSTKDDVTNLANWCFLPFDSMLDLALIHTQQQKRAEDYGLAQRMIFAQLPIVPIANMKRLLVINNRVKGVELTPFGSIAFEKLSYDNKSGDKR</sequence>
<feature type="domain" description="Solute-binding protein family 5" evidence="2">
    <location>
        <begin position="79"/>
        <end position="478"/>
    </location>
</feature>
<gene>
    <name evidence="3" type="ORF">EDC44_1259</name>
</gene>
<dbReference type="SUPFAM" id="SSF53850">
    <property type="entry name" value="Periplasmic binding protein-like II"/>
    <property type="match status" value="1"/>
</dbReference>
<evidence type="ECO:0000313" key="4">
    <source>
        <dbReference type="Proteomes" id="UP000295763"/>
    </source>
</evidence>
<reference evidence="3 4" key="1">
    <citation type="submission" date="2019-03" db="EMBL/GenBank/DDBJ databases">
        <title>Genomic Encyclopedia of Type Strains, Phase IV (KMG-IV): sequencing the most valuable type-strain genomes for metagenomic binning, comparative biology and taxonomic classification.</title>
        <authorList>
            <person name="Goeker M."/>
        </authorList>
    </citation>
    <scope>NUCLEOTIDE SEQUENCE [LARGE SCALE GENOMIC DNA]</scope>
    <source>
        <strain evidence="3 4">DSM 28404</strain>
    </source>
</reference>
<dbReference type="InterPro" id="IPR030678">
    <property type="entry name" value="Peptide/Ni-bd"/>
</dbReference>
<dbReference type="Gene3D" id="3.40.190.10">
    <property type="entry name" value="Periplasmic binding protein-like II"/>
    <property type="match status" value="1"/>
</dbReference>
<dbReference type="GO" id="GO:1904680">
    <property type="term" value="F:peptide transmembrane transporter activity"/>
    <property type="evidence" value="ECO:0007669"/>
    <property type="project" value="TreeGrafter"/>
</dbReference>
<dbReference type="Pfam" id="PF00496">
    <property type="entry name" value="SBP_bac_5"/>
    <property type="match status" value="1"/>
</dbReference>
<dbReference type="CDD" id="cd08493">
    <property type="entry name" value="PBP2_DppA_like"/>
    <property type="match status" value="1"/>
</dbReference>
<dbReference type="Gene3D" id="3.10.105.10">
    <property type="entry name" value="Dipeptide-binding Protein, Domain 3"/>
    <property type="match status" value="1"/>
</dbReference>
<dbReference type="GO" id="GO:0030288">
    <property type="term" value="C:outer membrane-bounded periplasmic space"/>
    <property type="evidence" value="ECO:0007669"/>
    <property type="project" value="UniProtKB-ARBA"/>
</dbReference>
<dbReference type="PIRSF" id="PIRSF002741">
    <property type="entry name" value="MppA"/>
    <property type="match status" value="1"/>
</dbReference>
<evidence type="ECO:0000256" key="1">
    <source>
        <dbReference type="SAM" id="SignalP"/>
    </source>
</evidence>
<dbReference type="RefSeq" id="WP_131978314.1">
    <property type="nucleotide sequence ID" value="NZ_SLYB01000025.1"/>
</dbReference>
<dbReference type="PANTHER" id="PTHR30290">
    <property type="entry name" value="PERIPLASMIC BINDING COMPONENT OF ABC TRANSPORTER"/>
    <property type="match status" value="1"/>
</dbReference>
<dbReference type="PANTHER" id="PTHR30290:SF28">
    <property type="entry name" value="ABC TRANSPORTER PERIPLASMIC-BINDING PROTEIN SAPA-RELATED"/>
    <property type="match status" value="1"/>
</dbReference>
<name>A0A4R2SPS3_9PAST</name>
<dbReference type="GO" id="GO:0043190">
    <property type="term" value="C:ATP-binding cassette (ABC) transporter complex"/>
    <property type="evidence" value="ECO:0007669"/>
    <property type="project" value="InterPro"/>
</dbReference>
<dbReference type="GO" id="GO:0015833">
    <property type="term" value="P:peptide transport"/>
    <property type="evidence" value="ECO:0007669"/>
    <property type="project" value="TreeGrafter"/>
</dbReference>
<keyword evidence="1" id="KW-0732">Signal</keyword>
<evidence type="ECO:0000259" key="2">
    <source>
        <dbReference type="Pfam" id="PF00496"/>
    </source>
</evidence>
<dbReference type="InterPro" id="IPR000914">
    <property type="entry name" value="SBP_5_dom"/>
</dbReference>
<dbReference type="AlphaFoldDB" id="A0A4R2SPS3"/>
<organism evidence="3 4">
    <name type="scientific">Cricetibacter osteomyelitidis</name>
    <dbReference type="NCBI Taxonomy" id="1521931"/>
    <lineage>
        <taxon>Bacteria</taxon>
        <taxon>Pseudomonadati</taxon>
        <taxon>Pseudomonadota</taxon>
        <taxon>Gammaproteobacteria</taxon>
        <taxon>Pasteurellales</taxon>
        <taxon>Pasteurellaceae</taxon>
        <taxon>Cricetibacter</taxon>
    </lineage>
</organism>
<dbReference type="Proteomes" id="UP000295763">
    <property type="component" value="Unassembled WGS sequence"/>
</dbReference>
<dbReference type="Gene3D" id="3.90.76.10">
    <property type="entry name" value="Dipeptide-binding Protein, Domain 1"/>
    <property type="match status" value="1"/>
</dbReference>
<dbReference type="InterPro" id="IPR039424">
    <property type="entry name" value="SBP_5"/>
</dbReference>
<proteinExistence type="predicted"/>
<feature type="chain" id="PRO_5020359861" evidence="1">
    <location>
        <begin position="24"/>
        <end position="567"/>
    </location>
</feature>
<dbReference type="EMBL" id="SLYB01000025">
    <property type="protein sequence ID" value="TCP92167.1"/>
    <property type="molecule type" value="Genomic_DNA"/>
</dbReference>
<feature type="signal peptide" evidence="1">
    <location>
        <begin position="1"/>
        <end position="23"/>
    </location>
</feature>
<comment type="caution">
    <text evidence="3">The sequence shown here is derived from an EMBL/GenBank/DDBJ whole genome shotgun (WGS) entry which is preliminary data.</text>
</comment>
<evidence type="ECO:0000313" key="3">
    <source>
        <dbReference type="EMBL" id="TCP92167.1"/>
    </source>
</evidence>
<keyword evidence="4" id="KW-1185">Reference proteome</keyword>
<protein>
    <submittedName>
        <fullName evidence="3">Cationic peptide transport system substrate-binding protein</fullName>
    </submittedName>
</protein>
<dbReference type="OrthoDB" id="9801912at2"/>